<evidence type="ECO:0000256" key="3">
    <source>
        <dbReference type="ARBA" id="ARBA00011209"/>
    </source>
</evidence>
<evidence type="ECO:0000256" key="15">
    <source>
        <dbReference type="HAMAP-Rule" id="MF_00283"/>
    </source>
</evidence>
<accession>A0A4S8PDN4</accession>
<feature type="binding site" evidence="15">
    <location>
        <position position="481"/>
    </location>
    <ligand>
        <name>Mg(2+)</name>
        <dbReference type="ChEBI" id="CHEBI:18420"/>
        <note>shared with alpha subunit</note>
    </ligand>
</feature>
<reference evidence="20 21" key="1">
    <citation type="journal article" date="2018" name="Int. J. Syst. Evol. Microbiol.">
        <title>Glycomyces paridis sp. nov., isolated from the medicinal plant Paris polyphylla.</title>
        <authorList>
            <person name="Fang X.M."/>
            <person name="Bai J.L."/>
            <person name="Su J."/>
            <person name="Zhao L.L."/>
            <person name="Liu H.Y."/>
            <person name="Ma B.P."/>
            <person name="Zhang Y.Q."/>
            <person name="Yu L.Y."/>
        </authorList>
    </citation>
    <scope>NUCLEOTIDE SEQUENCE [LARGE SCALE GENOMIC DNA]</scope>
    <source>
        <strain evidence="20 21">CPCC 204357</strain>
    </source>
</reference>
<dbReference type="PROSITE" id="PS51447">
    <property type="entry name" value="FDX_ACB"/>
    <property type="match status" value="1"/>
</dbReference>
<dbReference type="Pfam" id="PF03484">
    <property type="entry name" value="B5"/>
    <property type="match status" value="1"/>
</dbReference>
<keyword evidence="21" id="KW-1185">Reference proteome</keyword>
<dbReference type="InterPro" id="IPR045864">
    <property type="entry name" value="aa-tRNA-synth_II/BPL/LPL"/>
</dbReference>
<evidence type="ECO:0000256" key="5">
    <source>
        <dbReference type="ARBA" id="ARBA00022555"/>
    </source>
</evidence>
<evidence type="ECO:0000256" key="9">
    <source>
        <dbReference type="ARBA" id="ARBA00022840"/>
    </source>
</evidence>
<keyword evidence="4 15" id="KW-0963">Cytoplasm</keyword>
<feature type="binding site" evidence="15">
    <location>
        <position position="490"/>
    </location>
    <ligand>
        <name>Mg(2+)</name>
        <dbReference type="ChEBI" id="CHEBI:18420"/>
        <note>shared with alpha subunit</note>
    </ligand>
</feature>
<comment type="similarity">
    <text evidence="2 15">Belongs to the phenylalanyl-tRNA synthetase beta subunit family. Type 1 subfamily.</text>
</comment>
<dbReference type="InterPro" id="IPR004532">
    <property type="entry name" value="Phe-tRNA-ligase_IIc_bsu_bact"/>
</dbReference>
<sequence length="847" mass="90005">MRIPVSWLAEYADLPADLTTEALDAALVEAGLEVEEVDDLRGRVSGPLVVGRVASIEELTEFKKPIRHCQVEVGEAEPRSIICGARNFAEGDLVVVALPGAELPGGFKIASRKTYGRLSDGMICSGRELGTSDDHDGILILPEGEVGTDARPLVGLDDVVFELAITPDMGYCFSVRGIAREVAHRLGVAFTDPVAKAAEPTATATGPFPLSVETDGCDRFTLRAVHGVDANAESPEWMAKRLVQAGMRPLGLAVDVTNYLMLELGHPLHAFDLDALNEGLTVRRAAPGEKLRTLDDVERTLDAEDMVICDATGPLSLAGVMGGQTSEVGAATRNVLIEAAHWDPVSIARTSRRHKLTSEASKRYERGVDGSISLLAAQRAADLLVEYGGGTLAPEVADVDDRSPLTAMTIPVDLPSKVVGVDYDRETVVAMLRAAGCTVITGPEMADLESKLESAGVELPPSDTPVGEDELYVCPAPWRPDLTDPVDLVEEVVRLHGYAHVPSATPRAIAGTGLTSAQRRRRRVARALADNGFVETYTFPFVSRERADELGLGENDPQREAVAVLNPLDDAAPLLRTTVLASLVNAVRVNLARGAKDLAVFEEGLVFQPAEDWAELESVVLPVSKRPEDEAIAAAIRRLPVQPRHVAAVLCGLAAPAGVDGPGRTVDWADAVEAAEVVAEASDVKLETAQGEAAPWHPGRCAELRVDGIPVGHAGELHPEVCERLGLPKRTVAMELDLSALPLPDLAPAPVVSHFPATLIDVAVVVAEPVPAGEVEAALREGAGELLDSLRLFDVYRDAKLGEDRKSLAFKLELRAADRTLTNEEGVAVRDAAVAVAAGRFGAAIRE</sequence>
<dbReference type="Pfam" id="PF17759">
    <property type="entry name" value="tRNA_synthFbeta"/>
    <property type="match status" value="1"/>
</dbReference>
<dbReference type="Gene3D" id="3.30.70.380">
    <property type="entry name" value="Ferrodoxin-fold anticodon-binding domain"/>
    <property type="match status" value="1"/>
</dbReference>
<dbReference type="Gene3D" id="3.30.56.10">
    <property type="match status" value="2"/>
</dbReference>
<feature type="domain" description="TRNA-binding" evidence="17">
    <location>
        <begin position="42"/>
        <end position="151"/>
    </location>
</feature>
<keyword evidence="5 16" id="KW-0820">tRNA-binding</keyword>
<dbReference type="InterPro" id="IPR005146">
    <property type="entry name" value="B3/B4_tRNA-bd"/>
</dbReference>
<dbReference type="CDD" id="cd00769">
    <property type="entry name" value="PheRS_beta_core"/>
    <property type="match status" value="1"/>
</dbReference>
<dbReference type="PROSITE" id="PS50886">
    <property type="entry name" value="TRBD"/>
    <property type="match status" value="1"/>
</dbReference>
<comment type="cofactor">
    <cofactor evidence="15">
        <name>Mg(2+)</name>
        <dbReference type="ChEBI" id="CHEBI:18420"/>
    </cofactor>
    <text evidence="15">Binds 2 magnesium ions per tetramer.</text>
</comment>
<evidence type="ECO:0000256" key="14">
    <source>
        <dbReference type="ARBA" id="ARBA00049255"/>
    </source>
</evidence>
<dbReference type="InterPro" id="IPR005147">
    <property type="entry name" value="tRNA_synthase_B5-dom"/>
</dbReference>
<comment type="caution">
    <text evidence="20">The sequence shown here is derived from an EMBL/GenBank/DDBJ whole genome shotgun (WGS) entry which is preliminary data.</text>
</comment>
<dbReference type="SMART" id="SM00873">
    <property type="entry name" value="B3_4"/>
    <property type="match status" value="1"/>
</dbReference>
<dbReference type="GO" id="GO:0009328">
    <property type="term" value="C:phenylalanine-tRNA ligase complex"/>
    <property type="evidence" value="ECO:0007669"/>
    <property type="project" value="TreeGrafter"/>
</dbReference>
<keyword evidence="9 15" id="KW-0067">ATP-binding</keyword>
<proteinExistence type="inferred from homology"/>
<dbReference type="Pfam" id="PF01588">
    <property type="entry name" value="tRNA_bind"/>
    <property type="match status" value="1"/>
</dbReference>
<dbReference type="Pfam" id="PF03483">
    <property type="entry name" value="B3_4"/>
    <property type="match status" value="1"/>
</dbReference>
<dbReference type="EMBL" id="STGX01000008">
    <property type="protein sequence ID" value="THV28477.1"/>
    <property type="molecule type" value="Genomic_DNA"/>
</dbReference>
<evidence type="ECO:0000256" key="13">
    <source>
        <dbReference type="ARBA" id="ARBA00023146"/>
    </source>
</evidence>
<evidence type="ECO:0000256" key="11">
    <source>
        <dbReference type="ARBA" id="ARBA00022884"/>
    </source>
</evidence>
<dbReference type="GO" id="GO:0005524">
    <property type="term" value="F:ATP binding"/>
    <property type="evidence" value="ECO:0007669"/>
    <property type="project" value="UniProtKB-UniRule"/>
</dbReference>
<evidence type="ECO:0000256" key="16">
    <source>
        <dbReference type="PROSITE-ProRule" id="PRU00209"/>
    </source>
</evidence>
<protein>
    <recommendedName>
        <fullName evidence="15">Phenylalanine--tRNA ligase beta subunit</fullName>
        <ecNumber evidence="15">6.1.1.20</ecNumber>
    </recommendedName>
    <alternativeName>
        <fullName evidence="15">Phenylalanyl-tRNA synthetase beta subunit</fullName>
        <shortName evidence="15">PheRS</shortName>
    </alternativeName>
</protein>
<dbReference type="SUPFAM" id="SSF56037">
    <property type="entry name" value="PheT/TilS domain"/>
    <property type="match status" value="1"/>
</dbReference>
<evidence type="ECO:0000259" key="17">
    <source>
        <dbReference type="PROSITE" id="PS50886"/>
    </source>
</evidence>
<dbReference type="SUPFAM" id="SSF46955">
    <property type="entry name" value="Putative DNA-binding domain"/>
    <property type="match status" value="1"/>
</dbReference>
<dbReference type="InterPro" id="IPR012340">
    <property type="entry name" value="NA-bd_OB-fold"/>
</dbReference>
<name>A0A4S8PDN4_9ACTN</name>
<organism evidence="20 21">
    <name type="scientific">Glycomyces paridis</name>
    <dbReference type="NCBI Taxonomy" id="2126555"/>
    <lineage>
        <taxon>Bacteria</taxon>
        <taxon>Bacillati</taxon>
        <taxon>Actinomycetota</taxon>
        <taxon>Actinomycetes</taxon>
        <taxon>Glycomycetales</taxon>
        <taxon>Glycomycetaceae</taxon>
        <taxon>Glycomyces</taxon>
    </lineage>
</organism>
<evidence type="ECO:0000256" key="4">
    <source>
        <dbReference type="ARBA" id="ARBA00022490"/>
    </source>
</evidence>
<dbReference type="InterPro" id="IPR033714">
    <property type="entry name" value="tRNA_bind_bactPheRS"/>
</dbReference>
<dbReference type="InterPro" id="IPR020825">
    <property type="entry name" value="Phe-tRNA_synthase-like_B3/B4"/>
</dbReference>
<dbReference type="SUPFAM" id="SSF54991">
    <property type="entry name" value="Anticodon-binding domain of PheRS"/>
    <property type="match status" value="1"/>
</dbReference>
<comment type="subcellular location">
    <subcellularLocation>
        <location evidence="1 15">Cytoplasm</location>
    </subcellularLocation>
</comment>
<comment type="catalytic activity">
    <reaction evidence="14 15">
        <text>tRNA(Phe) + L-phenylalanine + ATP = L-phenylalanyl-tRNA(Phe) + AMP + diphosphate + H(+)</text>
        <dbReference type="Rhea" id="RHEA:19413"/>
        <dbReference type="Rhea" id="RHEA-COMP:9668"/>
        <dbReference type="Rhea" id="RHEA-COMP:9699"/>
        <dbReference type="ChEBI" id="CHEBI:15378"/>
        <dbReference type="ChEBI" id="CHEBI:30616"/>
        <dbReference type="ChEBI" id="CHEBI:33019"/>
        <dbReference type="ChEBI" id="CHEBI:58095"/>
        <dbReference type="ChEBI" id="CHEBI:78442"/>
        <dbReference type="ChEBI" id="CHEBI:78531"/>
        <dbReference type="ChEBI" id="CHEBI:456215"/>
        <dbReference type="EC" id="6.1.1.20"/>
    </reaction>
</comment>
<evidence type="ECO:0000259" key="19">
    <source>
        <dbReference type="PROSITE" id="PS51483"/>
    </source>
</evidence>
<keyword evidence="11 16" id="KW-0694">RNA-binding</keyword>
<dbReference type="Gene3D" id="3.50.40.10">
    <property type="entry name" value="Phenylalanyl-trna Synthetase, Chain B, domain 3"/>
    <property type="match status" value="1"/>
</dbReference>
<dbReference type="AlphaFoldDB" id="A0A4S8PDN4"/>
<keyword evidence="13 15" id="KW-0030">Aminoacyl-tRNA synthetase</keyword>
<evidence type="ECO:0000256" key="12">
    <source>
        <dbReference type="ARBA" id="ARBA00022917"/>
    </source>
</evidence>
<dbReference type="EC" id="6.1.1.20" evidence="15"/>
<dbReference type="Pfam" id="PF03147">
    <property type="entry name" value="FDX-ACB"/>
    <property type="match status" value="1"/>
</dbReference>
<keyword evidence="6 15" id="KW-0436">Ligase</keyword>
<comment type="subunit">
    <text evidence="3 15">Tetramer of two alpha and two beta subunits.</text>
</comment>
<dbReference type="InterPro" id="IPR005121">
    <property type="entry name" value="Fdx_antiC-bd"/>
</dbReference>
<dbReference type="SUPFAM" id="SSF50249">
    <property type="entry name" value="Nucleic acid-binding proteins"/>
    <property type="match status" value="1"/>
</dbReference>
<evidence type="ECO:0000256" key="2">
    <source>
        <dbReference type="ARBA" id="ARBA00008653"/>
    </source>
</evidence>
<keyword evidence="10 15" id="KW-0460">Magnesium</keyword>
<dbReference type="Gene3D" id="3.30.930.10">
    <property type="entry name" value="Bira Bifunctional Protein, Domain 2"/>
    <property type="match status" value="1"/>
</dbReference>
<evidence type="ECO:0000256" key="1">
    <source>
        <dbReference type="ARBA" id="ARBA00004496"/>
    </source>
</evidence>
<dbReference type="PROSITE" id="PS51483">
    <property type="entry name" value="B5"/>
    <property type="match status" value="1"/>
</dbReference>
<dbReference type="GO" id="GO:0000049">
    <property type="term" value="F:tRNA binding"/>
    <property type="evidence" value="ECO:0007669"/>
    <property type="project" value="UniProtKB-UniRule"/>
</dbReference>
<dbReference type="GO" id="GO:0000287">
    <property type="term" value="F:magnesium ion binding"/>
    <property type="evidence" value="ECO:0007669"/>
    <property type="project" value="UniProtKB-UniRule"/>
</dbReference>
<feature type="domain" description="FDX-ACB" evidence="18">
    <location>
        <begin position="753"/>
        <end position="846"/>
    </location>
</feature>
<dbReference type="FunFam" id="3.30.930.10:FF:000130">
    <property type="entry name" value="Phenylalanine--tRNA ligase beta subunit"/>
    <property type="match status" value="1"/>
</dbReference>
<evidence type="ECO:0000313" key="20">
    <source>
        <dbReference type="EMBL" id="THV28477.1"/>
    </source>
</evidence>
<evidence type="ECO:0000259" key="18">
    <source>
        <dbReference type="PROSITE" id="PS51447"/>
    </source>
</evidence>
<dbReference type="PANTHER" id="PTHR10947:SF0">
    <property type="entry name" value="PHENYLALANINE--TRNA LIGASE BETA SUBUNIT"/>
    <property type="match status" value="1"/>
</dbReference>
<dbReference type="SMART" id="SM00896">
    <property type="entry name" value="FDX-ACB"/>
    <property type="match status" value="1"/>
</dbReference>
<dbReference type="SMART" id="SM00874">
    <property type="entry name" value="B5"/>
    <property type="match status" value="1"/>
</dbReference>
<dbReference type="InterPro" id="IPR045060">
    <property type="entry name" value="Phe-tRNA-ligase_IIc_bsu"/>
</dbReference>
<feature type="binding site" evidence="15">
    <location>
        <position position="491"/>
    </location>
    <ligand>
        <name>Mg(2+)</name>
        <dbReference type="ChEBI" id="CHEBI:18420"/>
        <note>shared with alpha subunit</note>
    </ligand>
</feature>
<dbReference type="NCBIfam" id="TIGR00472">
    <property type="entry name" value="pheT_bact"/>
    <property type="match status" value="1"/>
</dbReference>
<dbReference type="GO" id="GO:0004826">
    <property type="term" value="F:phenylalanine-tRNA ligase activity"/>
    <property type="evidence" value="ECO:0007669"/>
    <property type="project" value="UniProtKB-UniRule"/>
</dbReference>
<keyword evidence="7 15" id="KW-0479">Metal-binding</keyword>
<dbReference type="CDD" id="cd02796">
    <property type="entry name" value="tRNA_bind_bactPheRS"/>
    <property type="match status" value="1"/>
</dbReference>
<dbReference type="FunFam" id="2.40.50.140:FF:000045">
    <property type="entry name" value="Phenylalanine--tRNA ligase beta subunit"/>
    <property type="match status" value="1"/>
</dbReference>
<dbReference type="SUPFAM" id="SSF55681">
    <property type="entry name" value="Class II aaRS and biotin synthetases"/>
    <property type="match status" value="1"/>
</dbReference>
<dbReference type="HAMAP" id="MF_00283">
    <property type="entry name" value="Phe_tRNA_synth_beta1"/>
    <property type="match status" value="1"/>
</dbReference>
<dbReference type="OrthoDB" id="9805455at2"/>
<feature type="domain" description="B5" evidence="19">
    <location>
        <begin position="403"/>
        <end position="503"/>
    </location>
</feature>
<evidence type="ECO:0000256" key="8">
    <source>
        <dbReference type="ARBA" id="ARBA00022741"/>
    </source>
</evidence>
<dbReference type="InterPro" id="IPR036690">
    <property type="entry name" value="Fdx_antiC-bd_sf"/>
</dbReference>
<keyword evidence="12 15" id="KW-0648">Protein biosynthesis</keyword>
<dbReference type="Gene3D" id="2.40.50.140">
    <property type="entry name" value="Nucleic acid-binding proteins"/>
    <property type="match status" value="1"/>
</dbReference>
<dbReference type="Proteomes" id="UP000305792">
    <property type="component" value="Unassembled WGS sequence"/>
</dbReference>
<dbReference type="FunFam" id="3.50.40.10:FF:000001">
    <property type="entry name" value="Phenylalanine--tRNA ligase beta subunit"/>
    <property type="match status" value="1"/>
</dbReference>
<dbReference type="GO" id="GO:0006432">
    <property type="term" value="P:phenylalanyl-tRNA aminoacylation"/>
    <property type="evidence" value="ECO:0007669"/>
    <property type="project" value="UniProtKB-UniRule"/>
</dbReference>
<dbReference type="PANTHER" id="PTHR10947">
    <property type="entry name" value="PHENYLALANYL-TRNA SYNTHETASE BETA CHAIN AND LEUCINE-RICH REPEAT-CONTAINING PROTEIN 47"/>
    <property type="match status" value="1"/>
</dbReference>
<dbReference type="InterPro" id="IPR009061">
    <property type="entry name" value="DNA-bd_dom_put_sf"/>
</dbReference>
<evidence type="ECO:0000256" key="6">
    <source>
        <dbReference type="ARBA" id="ARBA00022598"/>
    </source>
</evidence>
<evidence type="ECO:0000256" key="10">
    <source>
        <dbReference type="ARBA" id="ARBA00022842"/>
    </source>
</evidence>
<keyword evidence="8 15" id="KW-0547">Nucleotide-binding</keyword>
<gene>
    <name evidence="15" type="primary">pheT</name>
    <name evidence="20" type="ORF">E9998_12855</name>
</gene>
<feature type="binding site" evidence="15">
    <location>
        <position position="487"/>
    </location>
    <ligand>
        <name>Mg(2+)</name>
        <dbReference type="ChEBI" id="CHEBI:18420"/>
        <note>shared with alpha subunit</note>
    </ligand>
</feature>
<evidence type="ECO:0000256" key="7">
    <source>
        <dbReference type="ARBA" id="ARBA00022723"/>
    </source>
</evidence>
<dbReference type="RefSeq" id="WP_136530088.1">
    <property type="nucleotide sequence ID" value="NZ_STGX01000008.1"/>
</dbReference>
<dbReference type="InterPro" id="IPR041616">
    <property type="entry name" value="PheRS_beta_core"/>
</dbReference>
<dbReference type="InterPro" id="IPR002547">
    <property type="entry name" value="tRNA-bd_dom"/>
</dbReference>
<evidence type="ECO:0000313" key="21">
    <source>
        <dbReference type="Proteomes" id="UP000305792"/>
    </source>
</evidence>